<dbReference type="Proteomes" id="UP001485459">
    <property type="component" value="Chromosome"/>
</dbReference>
<dbReference type="GO" id="GO:0008483">
    <property type="term" value="F:transaminase activity"/>
    <property type="evidence" value="ECO:0007669"/>
    <property type="project" value="UniProtKB-KW"/>
</dbReference>
<dbReference type="EMBL" id="CP149822">
    <property type="protein sequence ID" value="WZN43042.1"/>
    <property type="molecule type" value="Genomic_DNA"/>
</dbReference>
<keyword evidence="9" id="KW-0808">Transferase</keyword>
<comment type="catalytic activity">
    <reaction evidence="8">
        <text>L-leucine + 2-oxoglutarate = 4-methyl-2-oxopentanoate + L-glutamate</text>
        <dbReference type="Rhea" id="RHEA:18321"/>
        <dbReference type="ChEBI" id="CHEBI:16810"/>
        <dbReference type="ChEBI" id="CHEBI:17865"/>
        <dbReference type="ChEBI" id="CHEBI:29985"/>
        <dbReference type="ChEBI" id="CHEBI:57427"/>
        <dbReference type="EC" id="2.6.1.42"/>
    </reaction>
</comment>
<dbReference type="EC" id="2.6.1.42" evidence="5"/>
<keyword evidence="10" id="KW-1185">Reference proteome</keyword>
<evidence type="ECO:0000256" key="5">
    <source>
        <dbReference type="ARBA" id="ARBA00013053"/>
    </source>
</evidence>
<dbReference type="InterPro" id="IPR036038">
    <property type="entry name" value="Aminotransferase-like"/>
</dbReference>
<reference evidence="10" key="1">
    <citation type="submission" date="2024-03" db="EMBL/GenBank/DDBJ databases">
        <title>Chitinophaga horti sp. nov., isolated from garden soil.</title>
        <authorList>
            <person name="Lee D.S."/>
            <person name="Han D.M."/>
            <person name="Baek J.H."/>
            <person name="Choi D.G."/>
            <person name="Jeon J.H."/>
            <person name="Jeon C.O."/>
        </authorList>
    </citation>
    <scope>NUCLEOTIDE SEQUENCE [LARGE SCALE GENOMIC DNA]</scope>
    <source>
        <strain evidence="10">GPA1</strain>
    </source>
</reference>
<accession>A0ABZ2YUQ4</accession>
<evidence type="ECO:0000256" key="2">
    <source>
        <dbReference type="ARBA" id="ARBA00004931"/>
    </source>
</evidence>
<name>A0ABZ2YUQ4_9BACT</name>
<dbReference type="InterPro" id="IPR043131">
    <property type="entry name" value="BCAT-like_N"/>
</dbReference>
<dbReference type="PANTHER" id="PTHR42743">
    <property type="entry name" value="AMINO-ACID AMINOTRANSFERASE"/>
    <property type="match status" value="1"/>
</dbReference>
<comment type="pathway">
    <text evidence="2">Amino-acid biosynthesis; L-valine biosynthesis; L-valine from pyruvate: step 4/4.</text>
</comment>
<organism evidence="9 10">
    <name type="scientific">Chitinophaga pollutisoli</name>
    <dbReference type="NCBI Taxonomy" id="3133966"/>
    <lineage>
        <taxon>Bacteria</taxon>
        <taxon>Pseudomonadati</taxon>
        <taxon>Bacteroidota</taxon>
        <taxon>Chitinophagia</taxon>
        <taxon>Chitinophagales</taxon>
        <taxon>Chitinophagaceae</taxon>
        <taxon>Chitinophaga</taxon>
    </lineage>
</organism>
<dbReference type="Pfam" id="PF01063">
    <property type="entry name" value="Aminotran_4"/>
    <property type="match status" value="1"/>
</dbReference>
<evidence type="ECO:0000313" key="9">
    <source>
        <dbReference type="EMBL" id="WZN43042.1"/>
    </source>
</evidence>
<protein>
    <recommendedName>
        <fullName evidence="5">branched-chain-amino-acid transaminase</fullName>
        <ecNumber evidence="5">2.6.1.42</ecNumber>
    </recommendedName>
</protein>
<evidence type="ECO:0000256" key="7">
    <source>
        <dbReference type="ARBA" id="ARBA00048798"/>
    </source>
</evidence>
<evidence type="ECO:0000256" key="3">
    <source>
        <dbReference type="ARBA" id="ARBA00005072"/>
    </source>
</evidence>
<dbReference type="InterPro" id="IPR001544">
    <property type="entry name" value="Aminotrans_IV"/>
</dbReference>
<evidence type="ECO:0000256" key="8">
    <source>
        <dbReference type="ARBA" id="ARBA00049229"/>
    </source>
</evidence>
<dbReference type="InterPro" id="IPR043132">
    <property type="entry name" value="BCAT-like_C"/>
</dbReference>
<comment type="similarity">
    <text evidence="4">Belongs to the class-IV pyridoxal-phosphate-dependent aminotransferase family.</text>
</comment>
<evidence type="ECO:0000256" key="4">
    <source>
        <dbReference type="ARBA" id="ARBA00009320"/>
    </source>
</evidence>
<keyword evidence="9" id="KW-0032">Aminotransferase</keyword>
<sequence length="272" mass="30444">MSHAIINGAIVPENEARVLISDLSIQRGYGIFDYFRARAGQPVFLEDHLDRFYHSASVMRLTPEVDRERLKHLLAELIEINGAPHAGVRITLTGGYSENGYTPATPNLLITLAPYYYDPAGFDKGIHLVTHDFQRQLPEVKTIDYLQAIYLQPFIREHQADDVLYHQNGSIRECPRANFWAVTETGELITPADRVLKGVTRKKILAMKDLHPTEATLPLSALANAREAFITSTTKIVTPVLRIDGKPVGTGEPGPVAKEIYKRLLEMRGGFE</sequence>
<dbReference type="Gene3D" id="3.30.470.10">
    <property type="match status" value="1"/>
</dbReference>
<evidence type="ECO:0000256" key="6">
    <source>
        <dbReference type="ARBA" id="ARBA00048212"/>
    </source>
</evidence>
<evidence type="ECO:0000256" key="1">
    <source>
        <dbReference type="ARBA" id="ARBA00004824"/>
    </source>
</evidence>
<gene>
    <name evidence="9" type="ORF">WJU16_08355</name>
</gene>
<comment type="catalytic activity">
    <reaction evidence="7">
        <text>L-isoleucine + 2-oxoglutarate = (S)-3-methyl-2-oxopentanoate + L-glutamate</text>
        <dbReference type="Rhea" id="RHEA:24801"/>
        <dbReference type="ChEBI" id="CHEBI:16810"/>
        <dbReference type="ChEBI" id="CHEBI:29985"/>
        <dbReference type="ChEBI" id="CHEBI:35146"/>
        <dbReference type="ChEBI" id="CHEBI:58045"/>
        <dbReference type="EC" id="2.6.1.42"/>
    </reaction>
</comment>
<dbReference type="PANTHER" id="PTHR42743:SF11">
    <property type="entry name" value="AMINODEOXYCHORISMATE LYASE"/>
    <property type="match status" value="1"/>
</dbReference>
<evidence type="ECO:0000313" key="10">
    <source>
        <dbReference type="Proteomes" id="UP001485459"/>
    </source>
</evidence>
<comment type="catalytic activity">
    <reaction evidence="6">
        <text>L-valine + 2-oxoglutarate = 3-methyl-2-oxobutanoate + L-glutamate</text>
        <dbReference type="Rhea" id="RHEA:24813"/>
        <dbReference type="ChEBI" id="CHEBI:11851"/>
        <dbReference type="ChEBI" id="CHEBI:16810"/>
        <dbReference type="ChEBI" id="CHEBI:29985"/>
        <dbReference type="ChEBI" id="CHEBI:57762"/>
        <dbReference type="EC" id="2.6.1.42"/>
    </reaction>
</comment>
<dbReference type="Gene3D" id="3.20.10.10">
    <property type="entry name" value="D-amino Acid Aminotransferase, subunit A, domain 2"/>
    <property type="match status" value="1"/>
</dbReference>
<dbReference type="InterPro" id="IPR050571">
    <property type="entry name" value="Class-IV_PLP-Dep_Aminotrnsfr"/>
</dbReference>
<dbReference type="SUPFAM" id="SSF56752">
    <property type="entry name" value="D-aminoacid aminotransferase-like PLP-dependent enzymes"/>
    <property type="match status" value="1"/>
</dbReference>
<dbReference type="RefSeq" id="WP_341837864.1">
    <property type="nucleotide sequence ID" value="NZ_CP149822.1"/>
</dbReference>
<comment type="pathway">
    <text evidence="3">Amino-acid biosynthesis; L-leucine biosynthesis; L-leucine from 3-methyl-2-oxobutanoate: step 4/4.</text>
</comment>
<proteinExistence type="inferred from homology"/>
<comment type="pathway">
    <text evidence="1">Amino-acid biosynthesis; L-isoleucine biosynthesis; L-isoleucine from 2-oxobutanoate: step 4/4.</text>
</comment>